<proteinExistence type="predicted"/>
<dbReference type="InterPro" id="IPR018764">
    <property type="entry name" value="RskA_C"/>
</dbReference>
<organism evidence="4 5">
    <name type="scientific">Demequina sediminis</name>
    <dbReference type="NCBI Taxonomy" id="1930058"/>
    <lineage>
        <taxon>Bacteria</taxon>
        <taxon>Bacillati</taxon>
        <taxon>Actinomycetota</taxon>
        <taxon>Actinomycetes</taxon>
        <taxon>Micrococcales</taxon>
        <taxon>Demequinaceae</taxon>
        <taxon>Demequina</taxon>
    </lineage>
</organism>
<name>A0ABP9WEK0_9MICO</name>
<feature type="region of interest" description="Disordered" evidence="1">
    <location>
        <begin position="239"/>
        <end position="258"/>
    </location>
</feature>
<sequence>MRHCDDETLAAIALGEPAESRDAAHVSECATCAAEVASLRETVAAVSGASGTTLVRPPERVWEAISAEVEAHEGREAGFAGAAGEAGGHAGDGATVLTLDRRGRGSAPGSRRGSSRLFHPWVVAVAAASGIVLGAIGVGVLGPWTEPAATVVAQAELADLATEAAAGEARVERRADGTQVLVVETPYTATDAGALEVWLIDPDVVGMVSLGFLTGERGEFEIPAGYDVDAFPIVDISIEPPDGDPTHSGDSITRGILG</sequence>
<evidence type="ECO:0000256" key="2">
    <source>
        <dbReference type="SAM" id="Phobius"/>
    </source>
</evidence>
<dbReference type="RefSeq" id="WP_286214798.1">
    <property type="nucleotide sequence ID" value="NZ_AP027736.1"/>
</dbReference>
<reference evidence="4 5" key="1">
    <citation type="submission" date="2024-02" db="EMBL/GenBank/DDBJ databases">
        <title>Lysinimicrobium sediminis NBRC 112286.</title>
        <authorList>
            <person name="Ichikawa N."/>
            <person name="Katano-Makiyama Y."/>
            <person name="Hidaka K."/>
        </authorList>
    </citation>
    <scope>NUCLEOTIDE SEQUENCE [LARGE SCALE GENOMIC DNA]</scope>
    <source>
        <strain evidence="4 5">NBRC 112286</strain>
    </source>
</reference>
<feature type="transmembrane region" description="Helical" evidence="2">
    <location>
        <begin position="121"/>
        <end position="144"/>
    </location>
</feature>
<evidence type="ECO:0000256" key="1">
    <source>
        <dbReference type="SAM" id="MobiDB-lite"/>
    </source>
</evidence>
<dbReference type="EMBL" id="BAABRR010000003">
    <property type="protein sequence ID" value="GAA5518271.1"/>
    <property type="molecule type" value="Genomic_DNA"/>
</dbReference>
<keyword evidence="2" id="KW-0472">Membrane</keyword>
<keyword evidence="5" id="KW-1185">Reference proteome</keyword>
<evidence type="ECO:0000313" key="5">
    <source>
        <dbReference type="Proteomes" id="UP001426770"/>
    </source>
</evidence>
<comment type="caution">
    <text evidence="4">The sequence shown here is derived from an EMBL/GenBank/DDBJ whole genome shotgun (WGS) entry which is preliminary data.</text>
</comment>
<keyword evidence="2" id="KW-0812">Transmembrane</keyword>
<keyword evidence="2" id="KW-1133">Transmembrane helix</keyword>
<protein>
    <recommendedName>
        <fullName evidence="3">Anti-sigma K factor RskA C-terminal domain-containing protein</fullName>
    </recommendedName>
</protein>
<evidence type="ECO:0000259" key="3">
    <source>
        <dbReference type="Pfam" id="PF10099"/>
    </source>
</evidence>
<gene>
    <name evidence="4" type="ORF">Lsed01_00693</name>
</gene>
<evidence type="ECO:0000313" key="4">
    <source>
        <dbReference type="EMBL" id="GAA5518271.1"/>
    </source>
</evidence>
<dbReference type="Proteomes" id="UP001426770">
    <property type="component" value="Unassembled WGS sequence"/>
</dbReference>
<feature type="domain" description="Anti-sigma K factor RskA C-terminal" evidence="3">
    <location>
        <begin position="124"/>
        <end position="250"/>
    </location>
</feature>
<accession>A0ABP9WEK0</accession>
<dbReference type="Pfam" id="PF10099">
    <property type="entry name" value="RskA_C"/>
    <property type="match status" value="1"/>
</dbReference>